<feature type="transmembrane region" description="Helical" evidence="1">
    <location>
        <begin position="112"/>
        <end position="134"/>
    </location>
</feature>
<evidence type="ECO:0000313" key="3">
    <source>
        <dbReference type="EMBL" id="GAA4132895.1"/>
    </source>
</evidence>
<protein>
    <recommendedName>
        <fullName evidence="2">DUF3592 domain-containing protein</fullName>
    </recommendedName>
</protein>
<organism evidence="3 4">
    <name type="scientific">Actinomadura keratinilytica</name>
    <dbReference type="NCBI Taxonomy" id="547461"/>
    <lineage>
        <taxon>Bacteria</taxon>
        <taxon>Bacillati</taxon>
        <taxon>Actinomycetota</taxon>
        <taxon>Actinomycetes</taxon>
        <taxon>Streptosporangiales</taxon>
        <taxon>Thermomonosporaceae</taxon>
        <taxon>Actinomadura</taxon>
    </lineage>
</organism>
<keyword evidence="1" id="KW-0812">Transmembrane</keyword>
<reference evidence="4" key="1">
    <citation type="journal article" date="2019" name="Int. J. Syst. Evol. Microbiol.">
        <title>The Global Catalogue of Microorganisms (GCM) 10K type strain sequencing project: providing services to taxonomists for standard genome sequencing and annotation.</title>
        <authorList>
            <consortium name="The Broad Institute Genomics Platform"/>
            <consortium name="The Broad Institute Genome Sequencing Center for Infectious Disease"/>
            <person name="Wu L."/>
            <person name="Ma J."/>
        </authorList>
    </citation>
    <scope>NUCLEOTIDE SEQUENCE [LARGE SCALE GENOMIC DNA]</scope>
    <source>
        <strain evidence="4">JCM 17316</strain>
    </source>
</reference>
<proteinExistence type="predicted"/>
<gene>
    <name evidence="3" type="ORF">GCM10022416_13160</name>
</gene>
<keyword evidence="1" id="KW-1133">Transmembrane helix</keyword>
<dbReference type="Pfam" id="PF12158">
    <property type="entry name" value="DUF3592"/>
    <property type="match status" value="1"/>
</dbReference>
<feature type="domain" description="DUF3592" evidence="2">
    <location>
        <begin position="41"/>
        <end position="106"/>
    </location>
</feature>
<dbReference type="Proteomes" id="UP001500266">
    <property type="component" value="Unassembled WGS sequence"/>
</dbReference>
<name>A0ABP7Y9T5_9ACTN</name>
<evidence type="ECO:0000259" key="2">
    <source>
        <dbReference type="Pfam" id="PF12158"/>
    </source>
</evidence>
<keyword evidence="4" id="KW-1185">Reference proteome</keyword>
<dbReference type="EMBL" id="BAABDO010000012">
    <property type="protein sequence ID" value="GAA4132895.1"/>
    <property type="molecule type" value="Genomic_DNA"/>
</dbReference>
<sequence>MPDVLLILCKLLAMMVAPAALVAAPVMLVRRLRFLRSAVPTEGVVVGSREERSTDGSGGIFELEVRYRVPDGREFTFRESGQRRHPVGAVVRVLYDPSRPERAHVEFTAVGVWVKCAMLTVAGAVFTLLVMNAWPPWSQ</sequence>
<comment type="caution">
    <text evidence="3">The sequence shown here is derived from an EMBL/GenBank/DDBJ whole genome shotgun (WGS) entry which is preliminary data.</text>
</comment>
<evidence type="ECO:0000256" key="1">
    <source>
        <dbReference type="SAM" id="Phobius"/>
    </source>
</evidence>
<dbReference type="RefSeq" id="WP_345018411.1">
    <property type="nucleotide sequence ID" value="NZ_BAABDO010000012.1"/>
</dbReference>
<evidence type="ECO:0000313" key="4">
    <source>
        <dbReference type="Proteomes" id="UP001500266"/>
    </source>
</evidence>
<dbReference type="InterPro" id="IPR021994">
    <property type="entry name" value="DUF3592"/>
</dbReference>
<accession>A0ABP7Y9T5</accession>
<keyword evidence="1" id="KW-0472">Membrane</keyword>